<feature type="compositionally biased region" description="Polar residues" evidence="1">
    <location>
        <begin position="264"/>
        <end position="274"/>
    </location>
</feature>
<sequence>MARGKKGSTSKKERDAPLPADKWQYMKPFGSFIINDKDGELEYTFKKEDIAAILPYGREPGTEIEDWEYWVAKIKDIRAQLHPDGSNTVWAKVQWFYSGRDVANVVKSFESDAIGRFERIYADHDDFIESESVNSVVRVIEFDENDVEPEYIPRDQFYRRYTLEYKARTIKPKPGTSACVCKEPYNPNDNSPEMVMHFCPRPSCRRAYHQSCLLAGNHKEAKEVKREAKGSASTSGSVIVSNPPNSQKPATRSARKHAVPVKSQKASTPEVQPTSAFASGSSSSSSSRALRLLACSPDTDDFVDLESLIPLTVISTAVEDDAEAVDPPKKKRRGRPPKKAPAAPSHEALVQPPRSLAAALAEIPPELREIAEQPMVRGNAFVLGGVSGNIGFVTRARRLVYQILEGSSVPDDWMLQVFASSDLGVVNAIVKIGGTRKALPPVICPNCKSAI</sequence>
<dbReference type="EMBL" id="MU155134">
    <property type="protein sequence ID" value="KAF9485638.1"/>
    <property type="molecule type" value="Genomic_DNA"/>
</dbReference>
<dbReference type="OrthoDB" id="10259622at2759"/>
<proteinExistence type="predicted"/>
<protein>
    <recommendedName>
        <fullName evidence="2">BAH domain-containing protein</fullName>
    </recommendedName>
</protein>
<dbReference type="AlphaFoldDB" id="A0A9P5ZEG2"/>
<feature type="compositionally biased region" description="Basic residues" evidence="1">
    <location>
        <begin position="329"/>
        <end position="338"/>
    </location>
</feature>
<evidence type="ECO:0000256" key="1">
    <source>
        <dbReference type="SAM" id="MobiDB-lite"/>
    </source>
</evidence>
<feature type="compositionally biased region" description="Polar residues" evidence="1">
    <location>
        <begin position="231"/>
        <end position="250"/>
    </location>
</feature>
<feature type="compositionally biased region" description="Low complexity" evidence="1">
    <location>
        <begin position="275"/>
        <end position="284"/>
    </location>
</feature>
<accession>A0A9P5ZEG2</accession>
<feature type="domain" description="BAH" evidence="2">
    <location>
        <begin position="43"/>
        <end position="174"/>
    </location>
</feature>
<name>A0A9P5ZEG2_9AGAR</name>
<dbReference type="GO" id="GO:0003682">
    <property type="term" value="F:chromatin binding"/>
    <property type="evidence" value="ECO:0007669"/>
    <property type="project" value="InterPro"/>
</dbReference>
<evidence type="ECO:0000259" key="2">
    <source>
        <dbReference type="PROSITE" id="PS51038"/>
    </source>
</evidence>
<comment type="caution">
    <text evidence="3">The sequence shown here is derived from an EMBL/GenBank/DDBJ whole genome shotgun (WGS) entry which is preliminary data.</text>
</comment>
<feature type="region of interest" description="Disordered" evidence="1">
    <location>
        <begin position="1"/>
        <end position="21"/>
    </location>
</feature>
<gene>
    <name evidence="3" type="ORF">BDN70DRAFT_534900</name>
</gene>
<feature type="region of interest" description="Disordered" evidence="1">
    <location>
        <begin position="320"/>
        <end position="349"/>
    </location>
</feature>
<reference evidence="3" key="1">
    <citation type="submission" date="2020-11" db="EMBL/GenBank/DDBJ databases">
        <authorList>
            <consortium name="DOE Joint Genome Institute"/>
            <person name="Ahrendt S."/>
            <person name="Riley R."/>
            <person name="Andreopoulos W."/>
            <person name="Labutti K."/>
            <person name="Pangilinan J."/>
            <person name="Ruiz-Duenas F.J."/>
            <person name="Barrasa J.M."/>
            <person name="Sanchez-Garcia M."/>
            <person name="Camarero S."/>
            <person name="Miyauchi S."/>
            <person name="Serrano A."/>
            <person name="Linde D."/>
            <person name="Babiker R."/>
            <person name="Drula E."/>
            <person name="Ayuso-Fernandez I."/>
            <person name="Pacheco R."/>
            <person name="Padilla G."/>
            <person name="Ferreira P."/>
            <person name="Barriuso J."/>
            <person name="Kellner H."/>
            <person name="Castanera R."/>
            <person name="Alfaro M."/>
            <person name="Ramirez L."/>
            <person name="Pisabarro A.G."/>
            <person name="Kuo A."/>
            <person name="Tritt A."/>
            <person name="Lipzen A."/>
            <person name="He G."/>
            <person name="Yan M."/>
            <person name="Ng V."/>
            <person name="Cullen D."/>
            <person name="Martin F."/>
            <person name="Rosso M.-N."/>
            <person name="Henrissat B."/>
            <person name="Hibbett D."/>
            <person name="Martinez A.T."/>
            <person name="Grigoriev I.V."/>
        </authorList>
    </citation>
    <scope>NUCLEOTIDE SEQUENCE</scope>
    <source>
        <strain evidence="3">CIRM-BRFM 674</strain>
    </source>
</reference>
<dbReference type="CDD" id="cd15489">
    <property type="entry name" value="PHD_SF"/>
    <property type="match status" value="1"/>
</dbReference>
<dbReference type="InterPro" id="IPR001025">
    <property type="entry name" value="BAH_dom"/>
</dbReference>
<keyword evidence="4" id="KW-1185">Reference proteome</keyword>
<organism evidence="3 4">
    <name type="scientific">Pholiota conissans</name>
    <dbReference type="NCBI Taxonomy" id="109636"/>
    <lineage>
        <taxon>Eukaryota</taxon>
        <taxon>Fungi</taxon>
        <taxon>Dikarya</taxon>
        <taxon>Basidiomycota</taxon>
        <taxon>Agaricomycotina</taxon>
        <taxon>Agaricomycetes</taxon>
        <taxon>Agaricomycetidae</taxon>
        <taxon>Agaricales</taxon>
        <taxon>Agaricineae</taxon>
        <taxon>Strophariaceae</taxon>
        <taxon>Pholiota</taxon>
    </lineage>
</organism>
<dbReference type="PROSITE" id="PS51038">
    <property type="entry name" value="BAH"/>
    <property type="match status" value="1"/>
</dbReference>
<dbReference type="PANTHER" id="PTHR46364">
    <property type="entry name" value="OS08G0421900 PROTEIN"/>
    <property type="match status" value="1"/>
</dbReference>
<dbReference type="InterPro" id="IPR043151">
    <property type="entry name" value="BAH_sf"/>
</dbReference>
<evidence type="ECO:0000313" key="4">
    <source>
        <dbReference type="Proteomes" id="UP000807469"/>
    </source>
</evidence>
<dbReference type="Proteomes" id="UP000807469">
    <property type="component" value="Unassembled WGS sequence"/>
</dbReference>
<feature type="region of interest" description="Disordered" evidence="1">
    <location>
        <begin position="223"/>
        <end position="284"/>
    </location>
</feature>
<dbReference type="Gene3D" id="2.30.30.490">
    <property type="match status" value="1"/>
</dbReference>
<evidence type="ECO:0000313" key="3">
    <source>
        <dbReference type="EMBL" id="KAF9485638.1"/>
    </source>
</evidence>